<dbReference type="Proteomes" id="UP001530400">
    <property type="component" value="Unassembled WGS sequence"/>
</dbReference>
<proteinExistence type="predicted"/>
<organism evidence="1 2">
    <name type="scientific">Cyclotella atomus</name>
    <dbReference type="NCBI Taxonomy" id="382360"/>
    <lineage>
        <taxon>Eukaryota</taxon>
        <taxon>Sar</taxon>
        <taxon>Stramenopiles</taxon>
        <taxon>Ochrophyta</taxon>
        <taxon>Bacillariophyta</taxon>
        <taxon>Coscinodiscophyceae</taxon>
        <taxon>Thalassiosirophycidae</taxon>
        <taxon>Stephanodiscales</taxon>
        <taxon>Stephanodiscaceae</taxon>
        <taxon>Cyclotella</taxon>
    </lineage>
</organism>
<name>A0ABD3NAB5_9STRA</name>
<reference evidence="1 2" key="1">
    <citation type="submission" date="2024-10" db="EMBL/GenBank/DDBJ databases">
        <title>Updated reference genomes for cyclostephanoid diatoms.</title>
        <authorList>
            <person name="Roberts W.R."/>
            <person name="Alverson A.J."/>
        </authorList>
    </citation>
    <scope>NUCLEOTIDE SEQUENCE [LARGE SCALE GENOMIC DNA]</scope>
    <source>
        <strain evidence="1 2">AJA010-31</strain>
    </source>
</reference>
<comment type="caution">
    <text evidence="1">The sequence shown here is derived from an EMBL/GenBank/DDBJ whole genome shotgun (WGS) entry which is preliminary data.</text>
</comment>
<accession>A0ABD3NAB5</accession>
<evidence type="ECO:0000313" key="2">
    <source>
        <dbReference type="Proteomes" id="UP001530400"/>
    </source>
</evidence>
<keyword evidence="2" id="KW-1185">Reference proteome</keyword>
<gene>
    <name evidence="1" type="ORF">ACHAWO_001135</name>
</gene>
<dbReference type="AlphaFoldDB" id="A0ABD3NAB5"/>
<sequence length="91" mass="9689">MNMKVAVHRHSSSTLVTFSSRLVSSTVTMKSAAILAVLIGSATAFAPSAKSAIESESALLAIGPAMTDYLNDVLLLELTHEMFESSEKVFK</sequence>
<evidence type="ECO:0000313" key="1">
    <source>
        <dbReference type="EMBL" id="KAL3772936.1"/>
    </source>
</evidence>
<dbReference type="EMBL" id="JALLPJ020001255">
    <property type="protein sequence ID" value="KAL3772936.1"/>
    <property type="molecule type" value="Genomic_DNA"/>
</dbReference>
<protein>
    <submittedName>
        <fullName evidence="1">Uncharacterized protein</fullName>
    </submittedName>
</protein>